<sequence>MPRHDDMTSFLQQPASLFDQRVVSKFMKTRPKVMGSVLTGSVTISAASKCDKCQVLISQFLNCFNAIAAVVSVPFHCVDSDGMTLILLVVCDVLVFIISVIVASSSCDCCTKKSRDVAVSYINRDVPYMTDNNIVLQGQLGPFAPPPNYEPSPPAPPPNYDAVPSAPLLRYDSGLFEPPPSYNQVLLDLQ</sequence>
<name>A0A3N0Y5L2_ANAGA</name>
<keyword evidence="1" id="KW-1133">Transmembrane helix</keyword>
<organism evidence="2 3">
    <name type="scientific">Anabarilius grahami</name>
    <name type="common">Kanglang fish</name>
    <name type="synonym">Barilius grahami</name>
    <dbReference type="NCBI Taxonomy" id="495550"/>
    <lineage>
        <taxon>Eukaryota</taxon>
        <taxon>Metazoa</taxon>
        <taxon>Chordata</taxon>
        <taxon>Craniata</taxon>
        <taxon>Vertebrata</taxon>
        <taxon>Euteleostomi</taxon>
        <taxon>Actinopterygii</taxon>
        <taxon>Neopterygii</taxon>
        <taxon>Teleostei</taxon>
        <taxon>Ostariophysi</taxon>
        <taxon>Cypriniformes</taxon>
        <taxon>Xenocyprididae</taxon>
        <taxon>Xenocypridinae</taxon>
        <taxon>Xenocypridinae incertae sedis</taxon>
        <taxon>Anabarilius</taxon>
    </lineage>
</organism>
<dbReference type="Proteomes" id="UP000281406">
    <property type="component" value="Unassembled WGS sequence"/>
</dbReference>
<gene>
    <name evidence="2" type="ORF">DPX16_6769</name>
</gene>
<evidence type="ECO:0000313" key="3">
    <source>
        <dbReference type="Proteomes" id="UP000281406"/>
    </source>
</evidence>
<proteinExistence type="predicted"/>
<dbReference type="OrthoDB" id="8914865at2759"/>
<keyword evidence="1" id="KW-0812">Transmembrane</keyword>
<comment type="caution">
    <text evidence="2">The sequence shown here is derived from an EMBL/GenBank/DDBJ whole genome shotgun (WGS) entry which is preliminary data.</text>
</comment>
<dbReference type="AlphaFoldDB" id="A0A3N0Y5L2"/>
<feature type="transmembrane region" description="Helical" evidence="1">
    <location>
        <begin position="85"/>
        <end position="105"/>
    </location>
</feature>
<keyword evidence="1" id="KW-0472">Membrane</keyword>
<evidence type="ECO:0000313" key="2">
    <source>
        <dbReference type="EMBL" id="ROL41371.1"/>
    </source>
</evidence>
<dbReference type="EMBL" id="RJVU01051648">
    <property type="protein sequence ID" value="ROL41371.1"/>
    <property type="molecule type" value="Genomic_DNA"/>
</dbReference>
<keyword evidence="3" id="KW-1185">Reference proteome</keyword>
<protein>
    <submittedName>
        <fullName evidence="2">Uncharacterized protein</fullName>
    </submittedName>
</protein>
<accession>A0A3N0Y5L2</accession>
<evidence type="ECO:0000256" key="1">
    <source>
        <dbReference type="SAM" id="Phobius"/>
    </source>
</evidence>
<reference evidence="2 3" key="1">
    <citation type="submission" date="2018-10" db="EMBL/GenBank/DDBJ databases">
        <title>Genome assembly for a Yunnan-Guizhou Plateau 3E fish, Anabarilius grahami (Regan), and its evolutionary and genetic applications.</title>
        <authorList>
            <person name="Jiang W."/>
        </authorList>
    </citation>
    <scope>NUCLEOTIDE SEQUENCE [LARGE SCALE GENOMIC DNA]</scope>
    <source>
        <strain evidence="2">AG-KIZ</strain>
        <tissue evidence="2">Muscle</tissue>
    </source>
</reference>